<dbReference type="InterPro" id="IPR052353">
    <property type="entry name" value="Benzoxazolinone_Detox_Enz"/>
</dbReference>
<dbReference type="AlphaFoldDB" id="A0A1Y2ECX7"/>
<dbReference type="Gene3D" id="3.40.50.80">
    <property type="entry name" value="Nucleotide-binding domain of ferredoxin-NADP reductase (FNR) module"/>
    <property type="match status" value="1"/>
</dbReference>
<dbReference type="GO" id="GO:0016491">
    <property type="term" value="F:oxidoreductase activity"/>
    <property type="evidence" value="ECO:0007669"/>
    <property type="project" value="InterPro"/>
</dbReference>
<dbReference type="PANTHER" id="PTHR30212:SF2">
    <property type="entry name" value="PROTEIN YIIM"/>
    <property type="match status" value="1"/>
</dbReference>
<dbReference type="OrthoDB" id="5390at2759"/>
<dbReference type="GO" id="GO:0030170">
    <property type="term" value="F:pyridoxal phosphate binding"/>
    <property type="evidence" value="ECO:0007669"/>
    <property type="project" value="InterPro"/>
</dbReference>
<dbReference type="Gene3D" id="2.40.30.10">
    <property type="entry name" value="Translation factors"/>
    <property type="match status" value="1"/>
</dbReference>
<dbReference type="CDD" id="cd00207">
    <property type="entry name" value="fer2"/>
    <property type="match status" value="1"/>
</dbReference>
<dbReference type="SUPFAM" id="SSF63380">
    <property type="entry name" value="Riboflavin synthase domain-like"/>
    <property type="match status" value="1"/>
</dbReference>
<evidence type="ECO:0000259" key="4">
    <source>
        <dbReference type="PROSITE" id="PS51340"/>
    </source>
</evidence>
<dbReference type="InterPro" id="IPR006058">
    <property type="entry name" value="2Fe2S_fd_BS"/>
</dbReference>
<dbReference type="EMBL" id="MCFJ01000003">
    <property type="protein sequence ID" value="ORY68665.1"/>
    <property type="molecule type" value="Genomic_DNA"/>
</dbReference>
<evidence type="ECO:0000256" key="2">
    <source>
        <dbReference type="ARBA" id="ARBA00023014"/>
    </source>
</evidence>
<keyword evidence="1" id="KW-0479">Metal-binding</keyword>
<dbReference type="PROSITE" id="PS51340">
    <property type="entry name" value="MOSC"/>
    <property type="match status" value="1"/>
</dbReference>
<name>A0A1Y2ECX7_9PEZI</name>
<dbReference type="STRING" id="1141098.A0A1Y2ECX7"/>
<dbReference type="Pfam" id="PF03473">
    <property type="entry name" value="MOSC"/>
    <property type="match status" value="1"/>
</dbReference>
<organism evidence="6 7">
    <name type="scientific">Pseudomassariella vexata</name>
    <dbReference type="NCBI Taxonomy" id="1141098"/>
    <lineage>
        <taxon>Eukaryota</taxon>
        <taxon>Fungi</taxon>
        <taxon>Dikarya</taxon>
        <taxon>Ascomycota</taxon>
        <taxon>Pezizomycotina</taxon>
        <taxon>Sordariomycetes</taxon>
        <taxon>Xylariomycetidae</taxon>
        <taxon>Amphisphaeriales</taxon>
        <taxon>Pseudomassariaceae</taxon>
        <taxon>Pseudomassariella</taxon>
    </lineage>
</organism>
<evidence type="ECO:0000259" key="3">
    <source>
        <dbReference type="PROSITE" id="PS51085"/>
    </source>
</evidence>
<dbReference type="InterPro" id="IPR036010">
    <property type="entry name" value="2Fe-2S_ferredoxin-like_sf"/>
</dbReference>
<dbReference type="InterPro" id="IPR005302">
    <property type="entry name" value="MoCF_Sase_C"/>
</dbReference>
<feature type="domain" description="MOSC" evidence="4">
    <location>
        <begin position="41"/>
        <end position="181"/>
    </location>
</feature>
<dbReference type="PROSITE" id="PS51384">
    <property type="entry name" value="FAD_FR"/>
    <property type="match status" value="1"/>
</dbReference>
<dbReference type="Gene3D" id="2.40.33.20">
    <property type="entry name" value="PK beta-barrel domain-like"/>
    <property type="match status" value="1"/>
</dbReference>
<proteinExistence type="predicted"/>
<gene>
    <name evidence="6" type="ORF">BCR38DRAFT_507783</name>
</gene>
<keyword evidence="7" id="KW-1185">Reference proteome</keyword>
<evidence type="ECO:0000313" key="6">
    <source>
        <dbReference type="EMBL" id="ORY68665.1"/>
    </source>
</evidence>
<dbReference type="InterPro" id="IPR017927">
    <property type="entry name" value="FAD-bd_FR_type"/>
</dbReference>
<dbReference type="PROSITE" id="PS51085">
    <property type="entry name" value="2FE2S_FER_2"/>
    <property type="match status" value="1"/>
</dbReference>
<dbReference type="PANTHER" id="PTHR30212">
    <property type="entry name" value="PROTEIN YIIM"/>
    <property type="match status" value="1"/>
</dbReference>
<dbReference type="PRINTS" id="PR00409">
    <property type="entry name" value="PHDIOXRDTASE"/>
</dbReference>
<keyword evidence="2" id="KW-0411">Iron-sulfur</keyword>
<dbReference type="SUPFAM" id="SSF50800">
    <property type="entry name" value="PK beta-barrel domain-like"/>
    <property type="match status" value="1"/>
</dbReference>
<sequence length="558" mass="62520">MGPTADVDMFAPFERDVILEVRTSRMKIMLGLAIQSGIDKEIRSGKVFVTKTGIEEDEHDLTFHGGVDKAIHGCEYCSSHYPKWRSEFPEAAERFEPGGFGENFVTSNMNERNVCIGDIMSVGSEGLLLQVSLPRQPCFKLGHRFQLKNFAPHTTKLSRTGWYYRVLREGWVQAGDEIKLVERKWPKWTIERLQEYLHRKQDNHAMNEELATIEDMGDESRGNFKNRVAKQKAKEKREAGGVNGKDEDKWIPYKIVEKKRQTPRITSFVFEAVTPETETPEDELGGHVRIKLPNGLVRSYSIARGNKNRFELGIALETNSRGGSEYFHKTAEEGHILPVGHITTDVEPAGLASNHIFIVGGIGITAFLTMLELYQRIHYNTILHYAVRSATEIPFPSRITNLGDLVHLYDASKNQRMNIPTIFATRSWNSHIYVCGPRRMMDEAAAQAKLHGLGDDDVHFEAFQANTTGDPFAVSVANQGNEKLSVGAEETLLEVLKRRFGEDDVPSSCEVGNCGTCRVTVRSGRVEHRGSALGEEEKGEGVMLSCVSRGVGPIVIEI</sequence>
<dbReference type="Pfam" id="PF00111">
    <property type="entry name" value="Fer2"/>
    <property type="match status" value="1"/>
</dbReference>
<feature type="domain" description="FAD-binding FR-type" evidence="5">
    <location>
        <begin position="248"/>
        <end position="355"/>
    </location>
</feature>
<evidence type="ECO:0000256" key="1">
    <source>
        <dbReference type="ARBA" id="ARBA00022714"/>
    </source>
</evidence>
<accession>A0A1Y2ECX7</accession>
<dbReference type="GO" id="GO:0051537">
    <property type="term" value="F:2 iron, 2 sulfur cluster binding"/>
    <property type="evidence" value="ECO:0007669"/>
    <property type="project" value="UniProtKB-KW"/>
</dbReference>
<dbReference type="PROSITE" id="PS00197">
    <property type="entry name" value="2FE2S_FER_1"/>
    <property type="match status" value="1"/>
</dbReference>
<dbReference type="SUPFAM" id="SSF54292">
    <property type="entry name" value="2Fe-2S ferredoxin-like"/>
    <property type="match status" value="1"/>
</dbReference>
<dbReference type="InParanoid" id="A0A1Y2ECX7"/>
<dbReference type="InterPro" id="IPR011037">
    <property type="entry name" value="Pyrv_Knase-like_insert_dom_sf"/>
</dbReference>
<dbReference type="GO" id="GO:0030151">
    <property type="term" value="F:molybdenum ion binding"/>
    <property type="evidence" value="ECO:0007669"/>
    <property type="project" value="InterPro"/>
</dbReference>
<protein>
    <submittedName>
        <fullName evidence="6">MOSC domain-containing protein</fullName>
    </submittedName>
</protein>
<dbReference type="InterPro" id="IPR017938">
    <property type="entry name" value="Riboflavin_synthase-like_b-brl"/>
</dbReference>
<dbReference type="InterPro" id="IPR012675">
    <property type="entry name" value="Beta-grasp_dom_sf"/>
</dbReference>
<dbReference type="Gene3D" id="3.10.20.30">
    <property type="match status" value="1"/>
</dbReference>
<dbReference type="InterPro" id="IPR039261">
    <property type="entry name" value="FNR_nucleotide-bd"/>
</dbReference>
<comment type="caution">
    <text evidence="6">The sequence shown here is derived from an EMBL/GenBank/DDBJ whole genome shotgun (WGS) entry which is preliminary data.</text>
</comment>
<evidence type="ECO:0000313" key="7">
    <source>
        <dbReference type="Proteomes" id="UP000193689"/>
    </source>
</evidence>
<dbReference type="InterPro" id="IPR001041">
    <property type="entry name" value="2Fe-2S_ferredoxin-type"/>
</dbReference>
<dbReference type="Proteomes" id="UP000193689">
    <property type="component" value="Unassembled WGS sequence"/>
</dbReference>
<reference evidence="6 7" key="1">
    <citation type="submission" date="2016-07" db="EMBL/GenBank/DDBJ databases">
        <title>Pervasive Adenine N6-methylation of Active Genes in Fungi.</title>
        <authorList>
            <consortium name="DOE Joint Genome Institute"/>
            <person name="Mondo S.J."/>
            <person name="Dannebaum R.O."/>
            <person name="Kuo R.C."/>
            <person name="Labutti K."/>
            <person name="Haridas S."/>
            <person name="Kuo A."/>
            <person name="Salamov A."/>
            <person name="Ahrendt S.R."/>
            <person name="Lipzen A."/>
            <person name="Sullivan W."/>
            <person name="Andreopoulos W.B."/>
            <person name="Clum A."/>
            <person name="Lindquist E."/>
            <person name="Daum C."/>
            <person name="Ramamoorthy G.K."/>
            <person name="Gryganskyi A."/>
            <person name="Culley D."/>
            <person name="Magnuson J.K."/>
            <person name="James T.Y."/>
            <person name="O'Malley M.A."/>
            <person name="Stajich J.E."/>
            <person name="Spatafora J.W."/>
            <person name="Visel A."/>
            <person name="Grigoriev I.V."/>
        </authorList>
    </citation>
    <scope>NUCLEOTIDE SEQUENCE [LARGE SCALE GENOMIC DNA]</scope>
    <source>
        <strain evidence="6 7">CBS 129021</strain>
    </source>
</reference>
<feature type="domain" description="2Fe-2S ferredoxin-type" evidence="3">
    <location>
        <begin position="472"/>
        <end position="558"/>
    </location>
</feature>
<dbReference type="SUPFAM" id="SSF52343">
    <property type="entry name" value="Ferredoxin reductase-like, C-terminal NADP-linked domain"/>
    <property type="match status" value="1"/>
</dbReference>
<dbReference type="GeneID" id="63781168"/>
<evidence type="ECO:0000259" key="5">
    <source>
        <dbReference type="PROSITE" id="PS51384"/>
    </source>
</evidence>
<keyword evidence="1" id="KW-0408">Iron</keyword>
<dbReference type="RefSeq" id="XP_040718952.1">
    <property type="nucleotide sequence ID" value="XM_040864956.1"/>
</dbReference>
<keyword evidence="1" id="KW-0001">2Fe-2S</keyword>
<dbReference type="CDD" id="cd06185">
    <property type="entry name" value="PDR_like"/>
    <property type="match status" value="1"/>
</dbReference>